<evidence type="ECO:0000313" key="2">
    <source>
        <dbReference type="Proteomes" id="UP000183945"/>
    </source>
</evidence>
<dbReference type="EMBL" id="FQVT01000006">
    <property type="protein sequence ID" value="SHG22706.1"/>
    <property type="molecule type" value="Genomic_DNA"/>
</dbReference>
<dbReference type="RefSeq" id="WP_072879814.1">
    <property type="nucleotide sequence ID" value="NZ_FQVT01000006.1"/>
</dbReference>
<name>A0A1M5I351_SALEC</name>
<accession>A0A1M5I351</accession>
<proteinExistence type="predicted"/>
<protein>
    <submittedName>
        <fullName evidence="1">Uncharacterized protein</fullName>
    </submittedName>
</protein>
<gene>
    <name evidence="1" type="ORF">SAMN05444483_106127</name>
</gene>
<dbReference type="OrthoDB" id="9811599at2"/>
<dbReference type="Proteomes" id="UP000183945">
    <property type="component" value="Unassembled WGS sequence"/>
</dbReference>
<evidence type="ECO:0000313" key="1">
    <source>
        <dbReference type="EMBL" id="SHG22706.1"/>
    </source>
</evidence>
<dbReference type="AlphaFoldDB" id="A0A1M5I351"/>
<keyword evidence="2" id="KW-1185">Reference proteome</keyword>
<reference evidence="2" key="1">
    <citation type="submission" date="2016-11" db="EMBL/GenBank/DDBJ databases">
        <authorList>
            <person name="Varghese N."/>
            <person name="Submissions S."/>
        </authorList>
    </citation>
    <scope>NUCLEOTIDE SEQUENCE [LARGE SCALE GENOMIC DNA]</scope>
    <source>
        <strain evidence="2">DSM 24579</strain>
    </source>
</reference>
<organism evidence="1 2">
    <name type="scientific">Salegentibacter echinorum</name>
    <dbReference type="NCBI Taxonomy" id="1073325"/>
    <lineage>
        <taxon>Bacteria</taxon>
        <taxon>Pseudomonadati</taxon>
        <taxon>Bacteroidota</taxon>
        <taxon>Flavobacteriia</taxon>
        <taxon>Flavobacteriales</taxon>
        <taxon>Flavobacteriaceae</taxon>
        <taxon>Salegentibacter</taxon>
    </lineage>
</organism>
<sequence>MTFKKQLHSFHIPVMGTAFTIDSPIRVGHYGISSVISIIDDELMEKMNAFYSAKFDLPYQEISKKVKGFRAERIRSYLNLVDKLVKDKFTGFKEELAENKTALENYIAMLPGQSEIKQGLQELMESGKTAGEEFKNFLEEHLSPGSVDVNIMSKIDKDNFEKNEQLPVEYNDAHAALKGFASSNLSSSIVLSAGMNPRLYSYFEEFDDFYPDAEGKLRKKIILKVSDYRSAFIQGNYFAKKGLWVSEYRIESGLNCGGHAFATDGHLMGPILEEFKEKKDDLIKSAFDLMNKALERKGKNMVENAPELNITVQGGVGTAAEHDFLLDHYKVASVGWGSPFLLVPEATSVDMETRKLLADAKEKDLYLSNISPLGVPFNTVRGTTNERFKNKRIAEDKAGSSCPKKYLALSKEYDEQGICSASKKFQDIKLKELEEERSELSSKTYEKKKYKITEKACLCVGLGNAALMENDLRIKGQAQGVAICPGPNMAYFSKTLSLKNMVGHIYGSTNVIRTNSRPHMFIKELQVYMDYFKTELEDMQDGTIAPQLKKMKKFKNNLLKGIAYYRDLLNDKKDCFKNDFEQMTEALSGYETELNLLEVHIPEKSIA</sequence>
<dbReference type="STRING" id="1073325.SAMN05444483_106127"/>